<keyword evidence="1" id="KW-0812">Transmembrane</keyword>
<sequence>MEQAAQAPEWAAALEATWAGVLMRQSAVAYPVANLVHLLGLTLLVGPILLFDLRVLGVGRRLVGLEGLSQFVTPFAVAGAILAIASGPLLFLADAKALSTSPTMIAKLALVALGLLNALAFRRAYGDRLVGWDSAPAARGRAQAAASIVIWFTVAGLGRMIAYL</sequence>
<keyword evidence="1" id="KW-0472">Membrane</keyword>
<feature type="transmembrane region" description="Helical" evidence="1">
    <location>
        <begin position="142"/>
        <end position="162"/>
    </location>
</feature>
<evidence type="ECO:0000256" key="1">
    <source>
        <dbReference type="SAM" id="Phobius"/>
    </source>
</evidence>
<name>A0A9E6REL1_9HYPH</name>
<evidence type="ECO:0000313" key="3">
    <source>
        <dbReference type="EMBL" id="QZN99481.1"/>
    </source>
</evidence>
<feature type="domain" description="DUF6644" evidence="2">
    <location>
        <begin position="32"/>
        <end position="163"/>
    </location>
</feature>
<dbReference type="AlphaFoldDB" id="A0A9E6REL1"/>
<evidence type="ECO:0000313" key="4">
    <source>
        <dbReference type="Proteomes" id="UP000825701"/>
    </source>
</evidence>
<proteinExistence type="predicted"/>
<dbReference type="Pfam" id="PF20349">
    <property type="entry name" value="DUF6644"/>
    <property type="match status" value="1"/>
</dbReference>
<reference evidence="3" key="1">
    <citation type="submission" date="2021-08" db="EMBL/GenBank/DDBJ databases">
        <authorList>
            <person name="Zhang H."/>
            <person name="Xu M."/>
            <person name="Yu Z."/>
            <person name="Yang L."/>
            <person name="Cai Y."/>
        </authorList>
    </citation>
    <scope>NUCLEOTIDE SEQUENCE</scope>
    <source>
        <strain evidence="3">CHL1</strain>
    </source>
</reference>
<gene>
    <name evidence="3" type="ORF">K6K41_22650</name>
</gene>
<feature type="transmembrane region" description="Helical" evidence="1">
    <location>
        <begin position="71"/>
        <end position="92"/>
    </location>
</feature>
<dbReference type="RefSeq" id="WP_261402561.1">
    <property type="nucleotide sequence ID" value="NZ_CP081869.1"/>
</dbReference>
<dbReference type="InterPro" id="IPR046586">
    <property type="entry name" value="DUF6644"/>
</dbReference>
<feature type="transmembrane region" description="Helical" evidence="1">
    <location>
        <begin position="104"/>
        <end position="122"/>
    </location>
</feature>
<accession>A0A9E6REL1</accession>
<dbReference type="EMBL" id="CP081869">
    <property type="protein sequence ID" value="QZN99481.1"/>
    <property type="molecule type" value="Genomic_DNA"/>
</dbReference>
<organism evidence="3 4">
    <name type="scientific">Chenggangzhangella methanolivorans</name>
    <dbReference type="NCBI Taxonomy" id="1437009"/>
    <lineage>
        <taxon>Bacteria</taxon>
        <taxon>Pseudomonadati</taxon>
        <taxon>Pseudomonadota</taxon>
        <taxon>Alphaproteobacteria</taxon>
        <taxon>Hyphomicrobiales</taxon>
        <taxon>Methylopilaceae</taxon>
        <taxon>Chenggangzhangella</taxon>
    </lineage>
</organism>
<evidence type="ECO:0000259" key="2">
    <source>
        <dbReference type="Pfam" id="PF20349"/>
    </source>
</evidence>
<keyword evidence="1" id="KW-1133">Transmembrane helix</keyword>
<keyword evidence="4" id="KW-1185">Reference proteome</keyword>
<dbReference type="Proteomes" id="UP000825701">
    <property type="component" value="Chromosome"/>
</dbReference>
<feature type="transmembrane region" description="Helical" evidence="1">
    <location>
        <begin position="32"/>
        <end position="51"/>
    </location>
</feature>
<dbReference type="KEGG" id="cmet:K6K41_22650"/>
<protein>
    <recommendedName>
        <fullName evidence="2">DUF6644 domain-containing protein</fullName>
    </recommendedName>
</protein>